<dbReference type="STRING" id="452637.Oter_1007"/>
<proteinExistence type="predicted"/>
<evidence type="ECO:0000256" key="4">
    <source>
        <dbReference type="ARBA" id="ARBA00023163"/>
    </source>
</evidence>
<keyword evidence="3" id="KW-0010">Activator</keyword>
<dbReference type="AlphaFoldDB" id="B1ZXS3"/>
<keyword evidence="4" id="KW-0804">Transcription</keyword>
<keyword evidence="1" id="KW-0805">Transcription regulation</keyword>
<evidence type="ECO:0000256" key="1">
    <source>
        <dbReference type="ARBA" id="ARBA00023015"/>
    </source>
</evidence>
<evidence type="ECO:0000256" key="2">
    <source>
        <dbReference type="ARBA" id="ARBA00023125"/>
    </source>
</evidence>
<dbReference type="Gene3D" id="1.10.10.60">
    <property type="entry name" value="Homeodomain-like"/>
    <property type="match status" value="2"/>
</dbReference>
<dbReference type="InterPro" id="IPR037923">
    <property type="entry name" value="HTH-like"/>
</dbReference>
<protein>
    <submittedName>
        <fullName evidence="7">Transcriptional regulator, AraC family</fullName>
    </submittedName>
</protein>
<evidence type="ECO:0000313" key="8">
    <source>
        <dbReference type="Proteomes" id="UP000007013"/>
    </source>
</evidence>
<dbReference type="InterPro" id="IPR050204">
    <property type="entry name" value="AraC_XylS_family_regulators"/>
</dbReference>
<dbReference type="InterPro" id="IPR020449">
    <property type="entry name" value="Tscrpt_reg_AraC-type_HTH"/>
</dbReference>
<reference evidence="7 8" key="1">
    <citation type="journal article" date="2011" name="J. Bacteriol.">
        <title>Genome sequence of the verrucomicrobium Opitutus terrae PB90-1, an abundant inhabitant of rice paddy soil ecosystems.</title>
        <authorList>
            <person name="van Passel M.W."/>
            <person name="Kant R."/>
            <person name="Palva A."/>
            <person name="Copeland A."/>
            <person name="Lucas S."/>
            <person name="Lapidus A."/>
            <person name="Glavina del Rio T."/>
            <person name="Pitluck S."/>
            <person name="Goltsman E."/>
            <person name="Clum A."/>
            <person name="Sun H."/>
            <person name="Schmutz J."/>
            <person name="Larimer F.W."/>
            <person name="Land M.L."/>
            <person name="Hauser L."/>
            <person name="Kyrpides N."/>
            <person name="Mikhailova N."/>
            <person name="Richardson P.P."/>
            <person name="Janssen P.H."/>
            <person name="de Vos W.M."/>
            <person name="Smidt H."/>
        </authorList>
    </citation>
    <scope>NUCLEOTIDE SEQUENCE [LARGE SCALE GENOMIC DNA]</scope>
    <source>
        <strain evidence="8">DSM 11246 / JCM 15787 / PB90-1</strain>
    </source>
</reference>
<dbReference type="KEGG" id="ote:Oter_1007"/>
<dbReference type="RefSeq" id="WP_012373833.1">
    <property type="nucleotide sequence ID" value="NC_010571.1"/>
</dbReference>
<dbReference type="OrthoDB" id="191145at2"/>
<dbReference type="PROSITE" id="PS01124">
    <property type="entry name" value="HTH_ARAC_FAMILY_2"/>
    <property type="match status" value="1"/>
</dbReference>
<evidence type="ECO:0000256" key="5">
    <source>
        <dbReference type="SAM" id="MobiDB-lite"/>
    </source>
</evidence>
<feature type="region of interest" description="Disordered" evidence="5">
    <location>
        <begin position="1"/>
        <end position="22"/>
    </location>
</feature>
<feature type="compositionally biased region" description="Polar residues" evidence="5">
    <location>
        <begin position="1"/>
        <end position="11"/>
    </location>
</feature>
<dbReference type="SMART" id="SM00342">
    <property type="entry name" value="HTH_ARAC"/>
    <property type="match status" value="1"/>
</dbReference>
<dbReference type="InterPro" id="IPR018060">
    <property type="entry name" value="HTH_AraC"/>
</dbReference>
<sequence>MTSKPDLTTLVNRLPQPPHPLMGRRPGAVALPDNIVCFQRRAASELNRPRRGRALHHRCVLILALRTAVTVCVDDRVLRLGAGEGLIVLPFQFHHYLHPQSESMLWLFVTFDLADTSQLASLRFKPFPLTPPVQGVATEFLAAYEQEGRESDLPALLLALLLARVRRLARTPRRAPLEPEASPGVVMQVNQLAQKGPERSGIKQIAHTLGISPSHLRARFRASCGVSIGRHLRRLRLEKACGLLRLTPNRVSEVAEQCGFNSIYHFSRAFRAAYGISPMQYRHADKR</sequence>
<dbReference type="InterPro" id="IPR009057">
    <property type="entry name" value="Homeodomain-like_sf"/>
</dbReference>
<evidence type="ECO:0000313" key="7">
    <source>
        <dbReference type="EMBL" id="ACB74295.1"/>
    </source>
</evidence>
<keyword evidence="8" id="KW-1185">Reference proteome</keyword>
<dbReference type="HOGENOM" id="CLU_969238_0_0_0"/>
<dbReference type="Proteomes" id="UP000007013">
    <property type="component" value="Chromosome"/>
</dbReference>
<keyword evidence="2" id="KW-0238">DNA-binding</keyword>
<evidence type="ECO:0000256" key="3">
    <source>
        <dbReference type="ARBA" id="ARBA00023159"/>
    </source>
</evidence>
<dbReference type="PRINTS" id="PR00032">
    <property type="entry name" value="HTHARAC"/>
</dbReference>
<dbReference type="PANTHER" id="PTHR46796">
    <property type="entry name" value="HTH-TYPE TRANSCRIPTIONAL ACTIVATOR RHAS-RELATED"/>
    <property type="match status" value="1"/>
</dbReference>
<dbReference type="GO" id="GO:0003700">
    <property type="term" value="F:DNA-binding transcription factor activity"/>
    <property type="evidence" value="ECO:0007669"/>
    <property type="project" value="InterPro"/>
</dbReference>
<dbReference type="InterPro" id="IPR018062">
    <property type="entry name" value="HTH_AraC-typ_CS"/>
</dbReference>
<dbReference type="eggNOG" id="COG2207">
    <property type="taxonomic scope" value="Bacteria"/>
</dbReference>
<organism evidence="7 8">
    <name type="scientific">Opitutus terrae (strain DSM 11246 / JCM 15787 / PB90-1)</name>
    <dbReference type="NCBI Taxonomy" id="452637"/>
    <lineage>
        <taxon>Bacteria</taxon>
        <taxon>Pseudomonadati</taxon>
        <taxon>Verrucomicrobiota</taxon>
        <taxon>Opitutia</taxon>
        <taxon>Opitutales</taxon>
        <taxon>Opitutaceae</taxon>
        <taxon>Opitutus</taxon>
    </lineage>
</organism>
<accession>B1ZXS3</accession>
<dbReference type="PROSITE" id="PS00041">
    <property type="entry name" value="HTH_ARAC_FAMILY_1"/>
    <property type="match status" value="1"/>
</dbReference>
<dbReference type="Pfam" id="PF12833">
    <property type="entry name" value="HTH_18"/>
    <property type="match status" value="1"/>
</dbReference>
<dbReference type="SUPFAM" id="SSF51215">
    <property type="entry name" value="Regulatory protein AraC"/>
    <property type="match status" value="1"/>
</dbReference>
<feature type="domain" description="HTH araC/xylS-type" evidence="6">
    <location>
        <begin position="202"/>
        <end position="284"/>
    </location>
</feature>
<evidence type="ECO:0000259" key="6">
    <source>
        <dbReference type="PROSITE" id="PS01124"/>
    </source>
</evidence>
<dbReference type="SUPFAM" id="SSF46689">
    <property type="entry name" value="Homeodomain-like"/>
    <property type="match status" value="1"/>
</dbReference>
<name>B1ZXS3_OPITP</name>
<gene>
    <name evidence="7" type="ordered locus">Oter_1007</name>
</gene>
<dbReference type="EMBL" id="CP001032">
    <property type="protein sequence ID" value="ACB74295.1"/>
    <property type="molecule type" value="Genomic_DNA"/>
</dbReference>
<dbReference type="GO" id="GO:0043565">
    <property type="term" value="F:sequence-specific DNA binding"/>
    <property type="evidence" value="ECO:0007669"/>
    <property type="project" value="InterPro"/>
</dbReference>